<dbReference type="EMBL" id="CP061799">
    <property type="protein sequence ID" value="QTA83497.1"/>
    <property type="molecule type" value="Genomic_DNA"/>
</dbReference>
<organism evidence="3 4">
    <name type="scientific">Desulfonema limicola</name>
    <dbReference type="NCBI Taxonomy" id="45656"/>
    <lineage>
        <taxon>Bacteria</taxon>
        <taxon>Pseudomonadati</taxon>
        <taxon>Thermodesulfobacteriota</taxon>
        <taxon>Desulfobacteria</taxon>
        <taxon>Desulfobacterales</taxon>
        <taxon>Desulfococcaceae</taxon>
        <taxon>Desulfonema</taxon>
    </lineage>
</organism>
<dbReference type="Proteomes" id="UP000663720">
    <property type="component" value="Chromosome"/>
</dbReference>
<evidence type="ECO:0000313" key="3">
    <source>
        <dbReference type="EMBL" id="QTA83497.1"/>
    </source>
</evidence>
<feature type="coiled-coil region" evidence="1">
    <location>
        <begin position="535"/>
        <end position="562"/>
    </location>
</feature>
<keyword evidence="4" id="KW-1185">Reference proteome</keyword>
<proteinExistence type="predicted"/>
<dbReference type="AlphaFoldDB" id="A0A975BDG5"/>
<protein>
    <submittedName>
        <fullName evidence="3">Uncharacterized protein</fullName>
    </submittedName>
</protein>
<gene>
    <name evidence="3" type="ORF">dnl_59090</name>
</gene>
<evidence type="ECO:0000256" key="2">
    <source>
        <dbReference type="SAM" id="MobiDB-lite"/>
    </source>
</evidence>
<name>A0A975BDG5_9BACT</name>
<dbReference type="Pfam" id="PF21804">
    <property type="entry name" value="Transposase_29"/>
    <property type="match status" value="1"/>
</dbReference>
<reference evidence="3" key="1">
    <citation type="journal article" date="2021" name="Microb. Physiol.">
        <title>Proteogenomic Insights into the Physiology of Marine, Sulfate-Reducing, Filamentous Desulfonema limicola and Desulfonema magnum.</title>
        <authorList>
            <person name="Schnaars V."/>
            <person name="Wohlbrand L."/>
            <person name="Scheve S."/>
            <person name="Hinrichs C."/>
            <person name="Reinhardt R."/>
            <person name="Rabus R."/>
        </authorList>
    </citation>
    <scope>NUCLEOTIDE SEQUENCE</scope>
    <source>
        <strain evidence="3">5ac10</strain>
    </source>
</reference>
<accession>A0A975BDG5</accession>
<evidence type="ECO:0000256" key="1">
    <source>
        <dbReference type="SAM" id="Coils"/>
    </source>
</evidence>
<feature type="compositionally biased region" description="Basic and acidic residues" evidence="2">
    <location>
        <begin position="145"/>
        <end position="167"/>
    </location>
</feature>
<dbReference type="RefSeq" id="WP_207689338.1">
    <property type="nucleotide sequence ID" value="NZ_CP061799.1"/>
</dbReference>
<dbReference type="KEGG" id="dli:dnl_59090"/>
<sequence>MKALQHSLPFLPEEIQIISDKIGVVRNDSDIVFYNASGPIYMCKVDDKEGLRIAQGMFVDLKLARPKQIASALGVNASTVQRNKKKYQDGGVKAFAKAAVPERTPYKLDDEKCKEIQENIDKNLSIRSAAEEAGLSEGTIRNGLKRGDLKKENSENKPKSTSERSSQDQESESGIAVKRHSERFFARKGLLEEAKPRFEASEGVKYGGVLIALPVILSQGLLDIGKQVYKKLSNGFFGLQTIFLTLIFMSLLRIKTPEQLTRHSPGELGIVLGLDRAPEVKTLRRKIEELGNQGNAREFADLLARHWADENPDVLGFLYIDGHVRPYHGKNKLPKTHVAQKRLCMPATTDFWVNGTDAQPLFFVTTEANDTLLSTIENEILPEIKQLVEGDKRVTLVFDRAGWSPKTFKKWYDMGFDVMTYRKGNYEPWPEECFQEFEIKICNKKVKYNLGQRSVNMGLKNEDFWMREVRRLCDNGHQTSIITTKQDIDEIFIAVRMFSRWKQENFFRYMGIEFDFNHLCTYDVEPADLERLVPNPAIKEKKKELEKIKKEYEKNLKKLSDAVIQNNDVNQNAKLMQTIRDLDIRCAELVEVISDMPEKVAVKETMDEDKIVKLETERKILTDLIKMTAYRAETSLFDLLVPPVLARNEEEGRSFLKAVFQTPADIIPDEENKCLIVQFHTMANQRSNSALKALCEIINHEECLYPGTDLRLVFNPQSCKRNYAHVRRSEFINHKLFCSSFFLIFEPQKQRSI</sequence>
<evidence type="ECO:0000313" key="4">
    <source>
        <dbReference type="Proteomes" id="UP000663720"/>
    </source>
</evidence>
<feature type="region of interest" description="Disordered" evidence="2">
    <location>
        <begin position="141"/>
        <end position="174"/>
    </location>
</feature>
<dbReference type="InterPro" id="IPR049343">
    <property type="entry name" value="Transposase_29"/>
</dbReference>
<keyword evidence="1" id="KW-0175">Coiled coil</keyword>